<dbReference type="EMBL" id="CAUYUJ010008684">
    <property type="protein sequence ID" value="CAK0824636.1"/>
    <property type="molecule type" value="Genomic_DNA"/>
</dbReference>
<evidence type="ECO:0000313" key="3">
    <source>
        <dbReference type="Proteomes" id="UP001189429"/>
    </source>
</evidence>
<accession>A0ABN9RZF3</accession>
<name>A0ABN9RZF3_9DINO</name>
<comment type="caution">
    <text evidence="2">The sequence shown here is derived from an EMBL/GenBank/DDBJ whole genome shotgun (WGS) entry which is preliminary data.</text>
</comment>
<dbReference type="Proteomes" id="UP001189429">
    <property type="component" value="Unassembled WGS sequence"/>
</dbReference>
<feature type="compositionally biased region" description="Basic and acidic residues" evidence="1">
    <location>
        <begin position="101"/>
        <end position="113"/>
    </location>
</feature>
<sequence length="134" mass="14402">RQVPERRCGEAHACCEQAQAEAEATTALAARCRMLAAACRGRPRPHEADRAGGPTVEGAAAPCFPFGGCVYDDCVYDFDMLLRIRRSTSRSSSSTAPVELPRLDVRPRQRFEPDPSAANPQEPPPARASAGPLP</sequence>
<proteinExistence type="predicted"/>
<gene>
    <name evidence="2" type="ORF">PCOR1329_LOCUS25008</name>
</gene>
<evidence type="ECO:0000256" key="1">
    <source>
        <dbReference type="SAM" id="MobiDB-lite"/>
    </source>
</evidence>
<reference evidence="2" key="1">
    <citation type="submission" date="2023-10" db="EMBL/GenBank/DDBJ databases">
        <authorList>
            <person name="Chen Y."/>
            <person name="Shah S."/>
            <person name="Dougan E. K."/>
            <person name="Thang M."/>
            <person name="Chan C."/>
        </authorList>
    </citation>
    <scope>NUCLEOTIDE SEQUENCE [LARGE SCALE GENOMIC DNA]</scope>
</reference>
<feature type="non-terminal residue" evidence="2">
    <location>
        <position position="134"/>
    </location>
</feature>
<keyword evidence="3" id="KW-1185">Reference proteome</keyword>
<feature type="region of interest" description="Disordered" evidence="1">
    <location>
        <begin position="86"/>
        <end position="134"/>
    </location>
</feature>
<protein>
    <submittedName>
        <fullName evidence="2">Uncharacterized protein</fullName>
    </submittedName>
</protein>
<evidence type="ECO:0000313" key="2">
    <source>
        <dbReference type="EMBL" id="CAK0824636.1"/>
    </source>
</evidence>
<feature type="non-terminal residue" evidence="2">
    <location>
        <position position="1"/>
    </location>
</feature>
<organism evidence="2 3">
    <name type="scientific">Prorocentrum cordatum</name>
    <dbReference type="NCBI Taxonomy" id="2364126"/>
    <lineage>
        <taxon>Eukaryota</taxon>
        <taxon>Sar</taxon>
        <taxon>Alveolata</taxon>
        <taxon>Dinophyceae</taxon>
        <taxon>Prorocentrales</taxon>
        <taxon>Prorocentraceae</taxon>
        <taxon>Prorocentrum</taxon>
    </lineage>
</organism>